<dbReference type="Proteomes" id="UP001161567">
    <property type="component" value="Unassembled WGS sequence"/>
</dbReference>
<dbReference type="Gene3D" id="2.30.300.10">
    <property type="entry name" value="Baseplate protein-like domain - beta roll fold"/>
    <property type="match status" value="1"/>
</dbReference>
<evidence type="ECO:0000313" key="4">
    <source>
        <dbReference type="Proteomes" id="UP001161567"/>
    </source>
</evidence>
<name>A0AA42QMX1_ACIJO</name>
<gene>
    <name evidence="3" type="ORF">N5I27_03750</name>
</gene>
<dbReference type="Gene3D" id="3.30.1920.10">
    <property type="entry name" value="Baseplate protein-like domains - 2 layer sandwich fold"/>
    <property type="match status" value="1"/>
</dbReference>
<protein>
    <recommendedName>
        <fullName evidence="5">Mu-like prophage tail protein gpP</fullName>
    </recommendedName>
</protein>
<sequence>MRDKKVRLIIAGFEINTWDMASIDSAIDTPADAWSFSLFDEQDHVLPAGVRKGAKVQLYYSDELLLTSVADQVQEKVDRSGYALSISGRDLAGQLIDCSVPIFNGRQMTLEELVNKYVMGGDLKGLFKGTNIQNNAWLKNKVSVEPGENIWDAIVKAAAVTGQHVWLEPDSTLSIGDPFINAYKVSTPLRLNKPDKNNNALSAEYTEDGSNEYSEIKLLGQDGNAKNLSASFKSNSKAHNRLKIVTMADIETQAEANTTIDKIKKDNDLQAYRLSSSVQGWEVDGRAWSTGFYVNFESNRITRATAKWAVMGCTFTLSRSAGMLTQLRMQRQGDWAQPLLHKETRK</sequence>
<dbReference type="Pfam" id="PF21683">
    <property type="entry name" value="GpP-like_1st"/>
    <property type="match status" value="1"/>
</dbReference>
<dbReference type="Gene3D" id="3.55.50.10">
    <property type="entry name" value="Baseplate protein-like domains"/>
    <property type="match status" value="1"/>
</dbReference>
<evidence type="ECO:0008006" key="5">
    <source>
        <dbReference type="Google" id="ProtNLM"/>
    </source>
</evidence>
<dbReference type="EMBL" id="JAOCIL010000001">
    <property type="protein sequence ID" value="MDH1437539.1"/>
    <property type="molecule type" value="Genomic_DNA"/>
</dbReference>
<dbReference type="SUPFAM" id="SSF69279">
    <property type="entry name" value="Phage tail proteins"/>
    <property type="match status" value="2"/>
</dbReference>
<feature type="domain" description="Baseplate hub protein gp44/GpP-like second" evidence="2">
    <location>
        <begin position="92"/>
        <end position="176"/>
    </location>
</feature>
<feature type="domain" description="Baseplate hub protein gp44-like N-terminal" evidence="1">
    <location>
        <begin position="5"/>
        <end position="90"/>
    </location>
</feature>
<proteinExistence type="predicted"/>
<dbReference type="InterPro" id="IPR023399">
    <property type="entry name" value="Baseplate-like_2-layer_sand"/>
</dbReference>
<evidence type="ECO:0000259" key="2">
    <source>
        <dbReference type="Pfam" id="PF22255"/>
    </source>
</evidence>
<accession>A0AA42QMX1</accession>
<dbReference type="InterPro" id="IPR049354">
    <property type="entry name" value="GpP-like_N"/>
</dbReference>
<dbReference type="Pfam" id="PF22255">
    <property type="entry name" value="Gp44-like_2nd"/>
    <property type="match status" value="1"/>
</dbReference>
<evidence type="ECO:0000313" key="3">
    <source>
        <dbReference type="EMBL" id="MDH1437539.1"/>
    </source>
</evidence>
<reference evidence="3" key="1">
    <citation type="submission" date="2022-09" db="EMBL/GenBank/DDBJ databases">
        <title>Intensive care unit water sources are persistently colonized with multi-drug resistant bacteria and are the site of extensive horizontal gene transfer of antibiotic resistance genes.</title>
        <authorList>
            <person name="Diorio-Toth L."/>
        </authorList>
    </citation>
    <scope>NUCLEOTIDE SEQUENCE</scope>
    <source>
        <strain evidence="3">GD03725</strain>
    </source>
</reference>
<evidence type="ECO:0000259" key="1">
    <source>
        <dbReference type="Pfam" id="PF21683"/>
    </source>
</evidence>
<dbReference type="AlphaFoldDB" id="A0AA42QMX1"/>
<dbReference type="InterPro" id="IPR053981">
    <property type="entry name" value="Gp44/GpP-like_2nd"/>
</dbReference>
<organism evidence="3 4">
    <name type="scientific">Acinetobacter johnsonii</name>
    <dbReference type="NCBI Taxonomy" id="40214"/>
    <lineage>
        <taxon>Bacteria</taxon>
        <taxon>Pseudomonadati</taxon>
        <taxon>Pseudomonadota</taxon>
        <taxon>Gammaproteobacteria</taxon>
        <taxon>Moraxellales</taxon>
        <taxon>Moraxellaceae</taxon>
        <taxon>Acinetobacter</taxon>
    </lineage>
</organism>
<comment type="caution">
    <text evidence="3">The sequence shown here is derived from an EMBL/GenBank/DDBJ whole genome shotgun (WGS) entry which is preliminary data.</text>
</comment>
<dbReference type="RefSeq" id="WP_279746437.1">
    <property type="nucleotide sequence ID" value="NZ_JAOCIL010000001.1"/>
</dbReference>